<feature type="transmembrane region" description="Helical" evidence="6">
    <location>
        <begin position="177"/>
        <end position="196"/>
    </location>
</feature>
<proteinExistence type="predicted"/>
<keyword evidence="4 6" id="KW-0472">Membrane</keyword>
<feature type="transmembrane region" description="Helical" evidence="6">
    <location>
        <begin position="12"/>
        <end position="33"/>
    </location>
</feature>
<evidence type="ECO:0008006" key="9">
    <source>
        <dbReference type="Google" id="ProtNLM"/>
    </source>
</evidence>
<name>A0A8J2KUF7_9HEXA</name>
<dbReference type="AlphaFoldDB" id="A0A8J2KUF7"/>
<dbReference type="EMBL" id="CAJVCH010233443">
    <property type="protein sequence ID" value="CAG7732535.1"/>
    <property type="molecule type" value="Genomic_DNA"/>
</dbReference>
<evidence type="ECO:0000256" key="4">
    <source>
        <dbReference type="ARBA" id="ARBA00023136"/>
    </source>
</evidence>
<evidence type="ECO:0000256" key="2">
    <source>
        <dbReference type="ARBA" id="ARBA00022692"/>
    </source>
</evidence>
<feature type="transmembrane region" description="Helical" evidence="6">
    <location>
        <begin position="309"/>
        <end position="330"/>
    </location>
</feature>
<comment type="subcellular location">
    <subcellularLocation>
        <location evidence="1">Membrane</location>
        <topology evidence="1">Multi-pass membrane protein</topology>
    </subcellularLocation>
</comment>
<keyword evidence="2 6" id="KW-0812">Transmembrane</keyword>
<keyword evidence="8" id="KW-1185">Reference proteome</keyword>
<feature type="transmembrane region" description="Helical" evidence="6">
    <location>
        <begin position="143"/>
        <end position="165"/>
    </location>
</feature>
<dbReference type="Pfam" id="PF05978">
    <property type="entry name" value="UNC-93"/>
    <property type="match status" value="1"/>
</dbReference>
<evidence type="ECO:0000313" key="8">
    <source>
        <dbReference type="Proteomes" id="UP000708208"/>
    </source>
</evidence>
<feature type="transmembrane region" description="Helical" evidence="6">
    <location>
        <begin position="53"/>
        <end position="71"/>
    </location>
</feature>
<organism evidence="7 8">
    <name type="scientific">Allacma fusca</name>
    <dbReference type="NCBI Taxonomy" id="39272"/>
    <lineage>
        <taxon>Eukaryota</taxon>
        <taxon>Metazoa</taxon>
        <taxon>Ecdysozoa</taxon>
        <taxon>Arthropoda</taxon>
        <taxon>Hexapoda</taxon>
        <taxon>Collembola</taxon>
        <taxon>Symphypleona</taxon>
        <taxon>Sminthuridae</taxon>
        <taxon>Allacma</taxon>
    </lineage>
</organism>
<evidence type="ECO:0000256" key="5">
    <source>
        <dbReference type="ARBA" id="ARBA00023180"/>
    </source>
</evidence>
<dbReference type="InterPro" id="IPR051617">
    <property type="entry name" value="UNC-93-like_regulator"/>
</dbReference>
<reference evidence="7" key="1">
    <citation type="submission" date="2021-06" db="EMBL/GenBank/DDBJ databases">
        <authorList>
            <person name="Hodson N. C."/>
            <person name="Mongue J. A."/>
            <person name="Jaron S. K."/>
        </authorList>
    </citation>
    <scope>NUCLEOTIDE SEQUENCE</scope>
</reference>
<dbReference type="PANTHER" id="PTHR23294:SF0">
    <property type="entry name" value="UNC93-LIKE PROTEIN MFSD11"/>
    <property type="match status" value="1"/>
</dbReference>
<gene>
    <name evidence="7" type="ORF">AFUS01_LOCUS21047</name>
</gene>
<dbReference type="Proteomes" id="UP000708208">
    <property type="component" value="Unassembled WGS sequence"/>
</dbReference>
<evidence type="ECO:0000256" key="3">
    <source>
        <dbReference type="ARBA" id="ARBA00022989"/>
    </source>
</evidence>
<evidence type="ECO:0000256" key="1">
    <source>
        <dbReference type="ARBA" id="ARBA00004141"/>
    </source>
</evidence>
<sequence>MGCSICPGDQKFQNVVLLSISFMLVFTAFQTLINIEQTVLTSVQIHDATFTGNAYISSAIVYFFFSLCNWLAPPVVSLLGPKWTMVVGSVIYSVFIATFLWPNTTLLYTMSAVLGFGAAILWTAQGCYLTLSSSPETMSRNSGVFWAILQSSMFFGNSFVYWQFYGSKEISTEMRQIVFSVLTVISVIGICCFVFLRAVSPFRQEGDPDSDLNLRVIRDSPVDSMTKSFRLFFTNKKMLLLSVTFFYTGIELSFYSGVYSTAVGNTSTLVEAKRLVGLIGILVGAGEILGGASFGILATRTVKFGRDPVVLLGFVSHIVAFYLIFINLPNESPLRPIESTAAASYLNPPWVGFLMLAAFLLGFGDSCFNTQLFSILGNLFPESSAPAFALFKFTQSAAAAASFFYSSKFTLMVQLSILVVFSILGTLSFFIVEWGEASRSHATFDAVISEDNDDNEQLLPEEGEEEE</sequence>
<feature type="transmembrane region" description="Helical" evidence="6">
    <location>
        <begin position="275"/>
        <end position="297"/>
    </location>
</feature>
<keyword evidence="3 6" id="KW-1133">Transmembrane helix</keyword>
<evidence type="ECO:0000313" key="7">
    <source>
        <dbReference type="EMBL" id="CAG7732535.1"/>
    </source>
</evidence>
<feature type="transmembrane region" description="Helical" evidence="6">
    <location>
        <begin position="411"/>
        <end position="432"/>
    </location>
</feature>
<feature type="transmembrane region" description="Helical" evidence="6">
    <location>
        <begin position="107"/>
        <end position="131"/>
    </location>
</feature>
<dbReference type="OrthoDB" id="196103at2759"/>
<dbReference type="InterPro" id="IPR010291">
    <property type="entry name" value="Ion_channel_UNC-93"/>
</dbReference>
<evidence type="ECO:0000256" key="6">
    <source>
        <dbReference type="SAM" id="Phobius"/>
    </source>
</evidence>
<feature type="transmembrane region" description="Helical" evidence="6">
    <location>
        <begin position="83"/>
        <end position="101"/>
    </location>
</feature>
<feature type="transmembrane region" description="Helical" evidence="6">
    <location>
        <begin position="238"/>
        <end position="255"/>
    </location>
</feature>
<dbReference type="PANTHER" id="PTHR23294">
    <property type="entry name" value="ET TRANSLATION PRODUCT-RELATED"/>
    <property type="match status" value="1"/>
</dbReference>
<dbReference type="GO" id="GO:0016020">
    <property type="term" value="C:membrane"/>
    <property type="evidence" value="ECO:0007669"/>
    <property type="project" value="UniProtKB-SubCell"/>
</dbReference>
<accession>A0A8J2KUF7</accession>
<keyword evidence="5" id="KW-0325">Glycoprotein</keyword>
<protein>
    <recommendedName>
        <fullName evidence="9">UNC93-like protein MFSD11</fullName>
    </recommendedName>
</protein>
<feature type="transmembrane region" description="Helical" evidence="6">
    <location>
        <begin position="350"/>
        <end position="373"/>
    </location>
</feature>
<comment type="caution">
    <text evidence="7">The sequence shown here is derived from an EMBL/GenBank/DDBJ whole genome shotgun (WGS) entry which is preliminary data.</text>
</comment>